<keyword evidence="9" id="KW-0418">Kinase</keyword>
<feature type="transmembrane region" description="Helical" evidence="18">
    <location>
        <begin position="1248"/>
        <end position="1273"/>
    </location>
</feature>
<keyword evidence="10 15" id="KW-0067">ATP-binding</keyword>
<evidence type="ECO:0000256" key="2">
    <source>
        <dbReference type="ARBA" id="ARBA00005490"/>
    </source>
</evidence>
<name>A0A8S1H377_9PELO</name>
<dbReference type="Gene3D" id="3.30.200.20">
    <property type="entry name" value="Phosphorylase Kinase, domain 1"/>
    <property type="match status" value="1"/>
</dbReference>
<dbReference type="PROSITE" id="PS50011">
    <property type="entry name" value="PROTEIN_KINASE_DOM"/>
    <property type="match status" value="1"/>
</dbReference>
<dbReference type="Pfam" id="PF02185">
    <property type="entry name" value="HR1"/>
    <property type="match status" value="1"/>
</dbReference>
<dbReference type="InterPro" id="IPR057459">
    <property type="entry name" value="SYDE1/2_C2"/>
</dbReference>
<gene>
    <name evidence="22" type="ORF">CAUJ_LOCUS5157</name>
</gene>
<feature type="transmembrane region" description="Helical" evidence="18">
    <location>
        <begin position="1293"/>
        <end position="1314"/>
    </location>
</feature>
<dbReference type="InterPro" id="IPR011072">
    <property type="entry name" value="HR1_rho-bd"/>
</dbReference>
<feature type="domain" description="Protein kinase" evidence="19">
    <location>
        <begin position="635"/>
        <end position="894"/>
    </location>
</feature>
<evidence type="ECO:0000256" key="5">
    <source>
        <dbReference type="ARBA" id="ARBA00022553"/>
    </source>
</evidence>
<comment type="catalytic activity">
    <reaction evidence="14">
        <text>L-seryl-[protein] + ATP = O-phospho-L-seryl-[protein] + ADP + H(+)</text>
        <dbReference type="Rhea" id="RHEA:17989"/>
        <dbReference type="Rhea" id="RHEA-COMP:9863"/>
        <dbReference type="Rhea" id="RHEA-COMP:11604"/>
        <dbReference type="ChEBI" id="CHEBI:15378"/>
        <dbReference type="ChEBI" id="CHEBI:29999"/>
        <dbReference type="ChEBI" id="CHEBI:30616"/>
        <dbReference type="ChEBI" id="CHEBI:83421"/>
        <dbReference type="ChEBI" id="CHEBI:456216"/>
        <dbReference type="EC" id="2.7.11.13"/>
    </reaction>
</comment>
<dbReference type="FunFam" id="1.10.510.10:FF:000038">
    <property type="entry name" value="serine/threonine-protein kinase N2 isoform X1"/>
    <property type="match status" value="1"/>
</dbReference>
<dbReference type="SMART" id="SM00133">
    <property type="entry name" value="S_TK_X"/>
    <property type="match status" value="1"/>
</dbReference>
<dbReference type="CDD" id="cd14978">
    <property type="entry name" value="7tmA_FMRFamide_R-like"/>
    <property type="match status" value="1"/>
</dbReference>
<keyword evidence="23" id="KW-1185">Reference proteome</keyword>
<accession>A0A8S1H377</accession>
<evidence type="ECO:0000256" key="4">
    <source>
        <dbReference type="ARBA" id="ARBA00022527"/>
    </source>
</evidence>
<dbReference type="Gene3D" id="1.10.510.10">
    <property type="entry name" value="Transferase(Phosphotransferase) domain 1"/>
    <property type="match status" value="1"/>
</dbReference>
<dbReference type="EC" id="2.7.11.13" evidence="3"/>
<comment type="similarity">
    <text evidence="2">Belongs to the protein kinase superfamily. AGC Ser/Thr protein kinase family. PKC subfamily.</text>
</comment>
<dbReference type="Gene3D" id="1.10.287.160">
    <property type="entry name" value="HR1 repeat"/>
    <property type="match status" value="3"/>
</dbReference>
<feature type="compositionally biased region" description="Low complexity" evidence="17">
    <location>
        <begin position="377"/>
        <end position="393"/>
    </location>
</feature>
<dbReference type="InterPro" id="IPR036274">
    <property type="entry name" value="HR1_rpt_sf"/>
</dbReference>
<keyword evidence="12 18" id="KW-0472">Membrane</keyword>
<evidence type="ECO:0000313" key="23">
    <source>
        <dbReference type="Proteomes" id="UP000835052"/>
    </source>
</evidence>
<dbReference type="GO" id="GO:0016020">
    <property type="term" value="C:membrane"/>
    <property type="evidence" value="ECO:0007669"/>
    <property type="project" value="UniProtKB-SubCell"/>
</dbReference>
<evidence type="ECO:0000256" key="12">
    <source>
        <dbReference type="ARBA" id="ARBA00023136"/>
    </source>
</evidence>
<evidence type="ECO:0000256" key="14">
    <source>
        <dbReference type="ARBA" id="ARBA00047470"/>
    </source>
</evidence>
<dbReference type="SUPFAM" id="SSF56112">
    <property type="entry name" value="Protein kinase-like (PK-like)"/>
    <property type="match status" value="1"/>
</dbReference>
<dbReference type="PROSITE" id="PS51285">
    <property type="entry name" value="AGC_KINASE_CTER"/>
    <property type="match status" value="1"/>
</dbReference>
<comment type="subcellular location">
    <subcellularLocation>
        <location evidence="1">Membrane</location>
    </subcellularLocation>
</comment>
<evidence type="ECO:0000313" key="22">
    <source>
        <dbReference type="EMBL" id="CAD6189238.1"/>
    </source>
</evidence>
<dbReference type="InterPro" id="IPR000719">
    <property type="entry name" value="Prot_kinase_dom"/>
</dbReference>
<dbReference type="SMART" id="SM00220">
    <property type="entry name" value="S_TKc"/>
    <property type="match status" value="1"/>
</dbReference>
<evidence type="ECO:0000256" key="18">
    <source>
        <dbReference type="SAM" id="Phobius"/>
    </source>
</evidence>
<reference evidence="22" key="1">
    <citation type="submission" date="2020-10" db="EMBL/GenBank/DDBJ databases">
        <authorList>
            <person name="Kikuchi T."/>
        </authorList>
    </citation>
    <scope>NUCLEOTIDE SEQUENCE</scope>
    <source>
        <strain evidence="22">NKZ352</strain>
    </source>
</reference>
<dbReference type="InterPro" id="IPR011009">
    <property type="entry name" value="Kinase-like_dom_sf"/>
</dbReference>
<dbReference type="SUPFAM" id="SSF81321">
    <property type="entry name" value="Family A G protein-coupled receptor-like"/>
    <property type="match status" value="1"/>
</dbReference>
<dbReference type="PROSITE" id="PS00108">
    <property type="entry name" value="PROTEIN_KINASE_ST"/>
    <property type="match status" value="1"/>
</dbReference>
<keyword evidence="4" id="KW-0723">Serine/threonine-protein kinase</keyword>
<keyword evidence="7 18" id="KW-0812">Transmembrane</keyword>
<dbReference type="InterPro" id="IPR035892">
    <property type="entry name" value="C2_domain_sf"/>
</dbReference>
<feature type="transmembrane region" description="Helical" evidence="18">
    <location>
        <begin position="1055"/>
        <end position="1083"/>
    </location>
</feature>
<dbReference type="Proteomes" id="UP000835052">
    <property type="component" value="Unassembled WGS sequence"/>
</dbReference>
<dbReference type="PROSITE" id="PS50262">
    <property type="entry name" value="G_PROTEIN_RECEP_F1_2"/>
    <property type="match status" value="1"/>
</dbReference>
<dbReference type="Gene3D" id="1.20.1070.10">
    <property type="entry name" value="Rhodopsin 7-helix transmembrane proteins"/>
    <property type="match status" value="1"/>
</dbReference>
<feature type="binding site" evidence="15">
    <location>
        <position position="664"/>
    </location>
    <ligand>
        <name>ATP</name>
        <dbReference type="ChEBI" id="CHEBI:30616"/>
    </ligand>
</feature>
<evidence type="ECO:0000256" key="7">
    <source>
        <dbReference type="ARBA" id="ARBA00022692"/>
    </source>
</evidence>
<evidence type="ECO:0000256" key="17">
    <source>
        <dbReference type="SAM" id="MobiDB-lite"/>
    </source>
</evidence>
<keyword evidence="6" id="KW-0808">Transferase</keyword>
<dbReference type="Pfam" id="PF00433">
    <property type="entry name" value="Pkinase_C"/>
    <property type="match status" value="1"/>
</dbReference>
<keyword evidence="5" id="KW-0597">Phosphoprotein</keyword>
<dbReference type="GO" id="GO:0007165">
    <property type="term" value="P:signal transduction"/>
    <property type="evidence" value="ECO:0007669"/>
    <property type="project" value="InterPro"/>
</dbReference>
<feature type="domain" description="AGC-kinase C-terminal" evidence="21">
    <location>
        <begin position="897"/>
        <end position="969"/>
    </location>
</feature>
<sequence>MDSVYNGAADASSSHLDTLPSEVTELAAKYNYVLSEDRSIQKEVILLKKIIREALNKKLKIKAGYAQIQRLTHDRRQQDFLKKEFRELSEQISDMQDDLQTLDVYDTGAFGDDDVTDEMTSSLRNNLSDNDTENNPRLVSLQKDLEKEQKVKKGLENYLRNATVKQTCRNESQSLLEDSRAKIAMLRMQIDKINQDHNGSADIEKKSKTEIVIEDLLYRFHKEMALMDGARNMLRTLRAQKKNRCQELERFRASQNFVQSAEKTDLIHMSLLKYCNQLPLDCARQKELMEEIGESKVPSPPHMRLQDRFTPPSSVVGQDYVNTGSLPRNIYGRRHSIMPPTLAISGKLEVRVIGCVAVVNEVANRAHRTEALGVSASSGLSFPDSSNSNSSSRSKSRGPVRTISGSGDEVFVVLRVDSKIVAQTDARPLGHNLWDHRFDLELDRSKELEFEVFYRDERSMCAFAIVKLSNLVENPSKVGMLVQLEPQGQLFVQFHYLNPVVSRKPKLERQKRLFRVREGADNEGVKKQLGVFAFSRLLRSRGNEPIVDFGKGRSSASQSQELGYERNRPFRQSIHAAFGAKRAANSKNVPIPSGREDKDKKRMDEDLSVEAVAVQPPRAQPAPPVTTSAFSFEDFRLISVLGRGHFGKVILSQHGPTKTYYALKALKKGDILGRDEVESLLVEKRIFEVASRAQHPFLVNLHGCFQSPEHVFFCMEYSMGGDLMRHIHDDVFGEDRGCFYAACVVLGLEFLHKNNIIYRDIKLDNLLLDKDGYVKMADFGLCKEGMGPTDKTTTFCGTPEFLAPEVLADSSYTRAIDWWGLGVLVFEMLVGEPPFNGDDEEEIFDSIISEEVRYPRYLSVESISIMRRLLRKNPEKRLGSGERDAEDVKCQRFFRHINWEWEKLLSREIRPPFKPDIRNPEDVSNFDDEFTSERARVSSAKNNHVITEADQRLFANFDFSGQLGTLMEEESTSYANDSGSLADIPADWCFNMEVWLQHFAPPNISLTMTAKYSYYKLFSFRYNGVLTLILVILGLIGSSLLLRQIYCSRIFSKRLAVHLGVICFWDILYLLCCLSTYCIPALVLDTPLIYGWFSYVLFFLQPFASLCVSCTIWQVFAITLERYLAVSSPLEQRTRKAKFGVGWICFGITVGACIINLLPVPFEYQLVDCYEVSVVDNKANFSFHTMLKPYNDNRTRIYKFVVHFFPDFLFRAPLPIVIIGTLTVKTIQTCSQRTVGNFQIGMRFSRNMPLRLSLLNFKFILCNTLYMFNTILLELLGYGDMETGDWNGYINSFYLTDASNMLLVVHSATNWLLFYNFPTLKRRKEPTSLTLTNSIKQNSVKTRVAEHIYKQIAPVQVFIGADIMHKLCNEIPEVHAIVFDGEETEDEKQEILAEHGIKVGEFVHHVFRWFGEMSRRNTKRLVCKSLMNSELRNKYQFKPHQWKQIRTAVVHVIVKHVTKDAHGKIGLFNADEIEDCATRIFNHVLSEMRSGVLCANVEQRQKLSRVERSDYVRSMSTGVMSVSREPPRKSQSVSIRFQYSASIDNVKNEQALIENVQ</sequence>
<evidence type="ECO:0000256" key="11">
    <source>
        <dbReference type="ARBA" id="ARBA00022989"/>
    </source>
</evidence>
<dbReference type="EMBL" id="CAJGYM010000010">
    <property type="protein sequence ID" value="CAD6189238.1"/>
    <property type="molecule type" value="Genomic_DNA"/>
</dbReference>
<evidence type="ECO:0000256" key="9">
    <source>
        <dbReference type="ARBA" id="ARBA00022777"/>
    </source>
</evidence>
<dbReference type="GO" id="GO:0005524">
    <property type="term" value="F:ATP binding"/>
    <property type="evidence" value="ECO:0007669"/>
    <property type="project" value="UniProtKB-UniRule"/>
</dbReference>
<dbReference type="CDD" id="cd05589">
    <property type="entry name" value="STKc_PKN"/>
    <property type="match status" value="1"/>
</dbReference>
<keyword evidence="8 15" id="KW-0547">Nucleotide-binding</keyword>
<feature type="transmembrane region" description="Helical" evidence="18">
    <location>
        <begin position="1139"/>
        <end position="1158"/>
    </location>
</feature>
<proteinExistence type="inferred from homology"/>
<feature type="transmembrane region" description="Helical" evidence="18">
    <location>
        <begin position="1089"/>
        <end position="1118"/>
    </location>
</feature>
<evidence type="ECO:0000256" key="3">
    <source>
        <dbReference type="ARBA" id="ARBA00012429"/>
    </source>
</evidence>
<dbReference type="Pfam" id="PF00069">
    <property type="entry name" value="Pkinase"/>
    <property type="match status" value="1"/>
</dbReference>
<feature type="transmembrane region" description="Helical" evidence="18">
    <location>
        <begin position="1022"/>
        <end position="1043"/>
    </location>
</feature>
<dbReference type="Pfam" id="PF25336">
    <property type="entry name" value="C2_SYDE"/>
    <property type="match status" value="1"/>
</dbReference>
<feature type="region of interest" description="Disordered" evidence="17">
    <location>
        <begin position="376"/>
        <end position="402"/>
    </location>
</feature>
<evidence type="ECO:0000256" key="16">
    <source>
        <dbReference type="SAM" id="Coils"/>
    </source>
</evidence>
<dbReference type="InterPro" id="IPR000961">
    <property type="entry name" value="AGC-kinase_C"/>
</dbReference>
<evidence type="ECO:0000256" key="6">
    <source>
        <dbReference type="ARBA" id="ARBA00022679"/>
    </source>
</evidence>
<keyword evidence="16" id="KW-0175">Coiled coil</keyword>
<dbReference type="InterPro" id="IPR017892">
    <property type="entry name" value="Pkinase_C"/>
</dbReference>
<evidence type="ECO:0000256" key="10">
    <source>
        <dbReference type="ARBA" id="ARBA00022840"/>
    </source>
</evidence>
<feature type="coiled-coil region" evidence="16">
    <location>
        <begin position="138"/>
        <end position="196"/>
    </location>
</feature>
<dbReference type="SMART" id="SM00742">
    <property type="entry name" value="Hr1"/>
    <property type="match status" value="2"/>
</dbReference>
<dbReference type="FunFam" id="3.30.200.20:FF:000058">
    <property type="entry name" value="Putative serine/threonine-protein kinase N2"/>
    <property type="match status" value="1"/>
</dbReference>
<dbReference type="InterPro" id="IPR017441">
    <property type="entry name" value="Protein_kinase_ATP_BS"/>
</dbReference>
<evidence type="ECO:0000256" key="8">
    <source>
        <dbReference type="ARBA" id="ARBA00022741"/>
    </source>
</evidence>
<evidence type="ECO:0000259" key="21">
    <source>
        <dbReference type="PROSITE" id="PS51285"/>
    </source>
</evidence>
<organism evidence="22 23">
    <name type="scientific">Caenorhabditis auriculariae</name>
    <dbReference type="NCBI Taxonomy" id="2777116"/>
    <lineage>
        <taxon>Eukaryota</taxon>
        <taxon>Metazoa</taxon>
        <taxon>Ecdysozoa</taxon>
        <taxon>Nematoda</taxon>
        <taxon>Chromadorea</taxon>
        <taxon>Rhabditida</taxon>
        <taxon>Rhabditina</taxon>
        <taxon>Rhabditomorpha</taxon>
        <taxon>Rhabditoidea</taxon>
        <taxon>Rhabditidae</taxon>
        <taxon>Peloderinae</taxon>
        <taxon>Caenorhabditis</taxon>
    </lineage>
</organism>
<dbReference type="PANTHER" id="PTHR24351">
    <property type="entry name" value="RIBOSOMAL PROTEIN S6 KINASE"/>
    <property type="match status" value="1"/>
</dbReference>
<feature type="domain" description="G-protein coupled receptors family 1 profile" evidence="20">
    <location>
        <begin position="1037"/>
        <end position="1314"/>
    </location>
</feature>
<dbReference type="PROSITE" id="PS00107">
    <property type="entry name" value="PROTEIN_KINASE_ATP"/>
    <property type="match status" value="1"/>
</dbReference>
<evidence type="ECO:0000256" key="13">
    <source>
        <dbReference type="ARBA" id="ARBA00047272"/>
    </source>
</evidence>
<evidence type="ECO:0000259" key="20">
    <source>
        <dbReference type="PROSITE" id="PS50262"/>
    </source>
</evidence>
<comment type="catalytic activity">
    <reaction evidence="13">
        <text>L-threonyl-[protein] + ATP = O-phospho-L-threonyl-[protein] + ADP + H(+)</text>
        <dbReference type="Rhea" id="RHEA:46608"/>
        <dbReference type="Rhea" id="RHEA-COMP:11060"/>
        <dbReference type="Rhea" id="RHEA-COMP:11605"/>
        <dbReference type="ChEBI" id="CHEBI:15378"/>
        <dbReference type="ChEBI" id="CHEBI:30013"/>
        <dbReference type="ChEBI" id="CHEBI:30616"/>
        <dbReference type="ChEBI" id="CHEBI:61977"/>
        <dbReference type="ChEBI" id="CHEBI:456216"/>
        <dbReference type="EC" id="2.7.11.13"/>
    </reaction>
</comment>
<evidence type="ECO:0000256" key="15">
    <source>
        <dbReference type="PROSITE-ProRule" id="PRU10141"/>
    </source>
</evidence>
<evidence type="ECO:0000259" key="19">
    <source>
        <dbReference type="PROSITE" id="PS50011"/>
    </source>
</evidence>
<keyword evidence="11 18" id="KW-1133">Transmembrane helix</keyword>
<evidence type="ECO:0000256" key="1">
    <source>
        <dbReference type="ARBA" id="ARBA00004370"/>
    </source>
</evidence>
<protein>
    <recommendedName>
        <fullName evidence="3">protein kinase C</fullName>
        <ecNumber evidence="3">2.7.11.13</ecNumber>
    </recommendedName>
</protein>
<feature type="transmembrane region" description="Helical" evidence="18">
    <location>
        <begin position="1208"/>
        <end position="1227"/>
    </location>
</feature>
<comment type="caution">
    <text evidence="22">The sequence shown here is derived from an EMBL/GenBank/DDBJ whole genome shotgun (WGS) entry which is preliminary data.</text>
</comment>
<dbReference type="OrthoDB" id="63267at2759"/>
<dbReference type="SUPFAM" id="SSF49562">
    <property type="entry name" value="C2 domain (Calcium/lipid-binding domain, CaLB)"/>
    <property type="match status" value="1"/>
</dbReference>
<dbReference type="InterPro" id="IPR017452">
    <property type="entry name" value="GPCR_Rhodpsn_7TM"/>
</dbReference>
<dbReference type="GO" id="GO:0004697">
    <property type="term" value="F:diacylglycerol-dependent serine/threonine kinase activity"/>
    <property type="evidence" value="ECO:0007669"/>
    <property type="project" value="UniProtKB-EC"/>
</dbReference>
<dbReference type="InterPro" id="IPR008271">
    <property type="entry name" value="Ser/Thr_kinase_AS"/>
</dbReference>
<dbReference type="SUPFAM" id="SSF46585">
    <property type="entry name" value="HR1 repeat"/>
    <property type="match status" value="2"/>
</dbReference>